<name>A0A1H0DP96_9ACTN</name>
<reference evidence="2" key="1">
    <citation type="submission" date="2016-10" db="EMBL/GenBank/DDBJ databases">
        <authorList>
            <person name="Varghese N."/>
            <person name="Submissions S."/>
        </authorList>
    </citation>
    <scope>NUCLEOTIDE SEQUENCE [LARGE SCALE GENOMIC DNA]</scope>
    <source>
        <strain evidence="2">CGMCC 4.7042</strain>
    </source>
</reference>
<dbReference type="AlphaFoldDB" id="A0A1H0DP96"/>
<organism evidence="1 2">
    <name type="scientific">Streptomyces wuyuanensis</name>
    <dbReference type="NCBI Taxonomy" id="1196353"/>
    <lineage>
        <taxon>Bacteria</taxon>
        <taxon>Bacillati</taxon>
        <taxon>Actinomycetota</taxon>
        <taxon>Actinomycetes</taxon>
        <taxon>Kitasatosporales</taxon>
        <taxon>Streptomycetaceae</taxon>
        <taxon>Streptomyces</taxon>
    </lineage>
</organism>
<dbReference type="RefSeq" id="WP_143041589.1">
    <property type="nucleotide sequence ID" value="NZ_FNHI01000035.1"/>
</dbReference>
<sequence length="93" mass="10653">MTHAQSEDLLGAWMREVIRQLFRDHLTLRATDEVRREEVVDAAGAERSRIERGRHRMPDTVFGKVTVVRIAQYCNGFWCDGGLGSGGVWPRRL</sequence>
<evidence type="ECO:0000313" key="1">
    <source>
        <dbReference type="EMBL" id="SDN72067.1"/>
    </source>
</evidence>
<evidence type="ECO:0000313" key="2">
    <source>
        <dbReference type="Proteomes" id="UP000199063"/>
    </source>
</evidence>
<dbReference type="EMBL" id="FNHI01000035">
    <property type="protein sequence ID" value="SDN72067.1"/>
    <property type="molecule type" value="Genomic_DNA"/>
</dbReference>
<dbReference type="GeneID" id="40834198"/>
<gene>
    <name evidence="1" type="ORF">SAMN05444921_13533</name>
</gene>
<dbReference type="Proteomes" id="UP000199063">
    <property type="component" value="Unassembled WGS sequence"/>
</dbReference>
<keyword evidence="2" id="KW-1185">Reference proteome</keyword>
<protein>
    <submittedName>
        <fullName evidence="1">Uncharacterized protein</fullName>
    </submittedName>
</protein>
<dbReference type="OrthoDB" id="3450944at2"/>
<proteinExistence type="predicted"/>
<accession>A0A1H0DP96</accession>